<accession>F9WQV4</accession>
<feature type="non-terminal residue" evidence="1">
    <location>
        <position position="140"/>
    </location>
</feature>
<keyword evidence="2" id="KW-1185">Reference proteome</keyword>
<sequence>MTCLIPRLCMRYSSSCPRAPPSPSLCRRLVRYFLRRALALLCRLPRDHPAPRRRPLASRAGVFVRKITPCVVAVGRCLAEPVSFQCDVHKLSVSGPSPPASPSLLASTRHLTARALSARPLAARSVTVRARGLGLGLGLG</sequence>
<evidence type="ECO:0000313" key="1">
    <source>
        <dbReference type="EMBL" id="CCD19936.1"/>
    </source>
</evidence>
<dbReference type="VEuPathDB" id="TriTrypDB:TvY486_0026780"/>
<name>F9WQV4_TRYVY</name>
<dbReference type="AlphaFoldDB" id="F9WQV4"/>
<evidence type="ECO:0000313" key="2">
    <source>
        <dbReference type="Proteomes" id="UP000009027"/>
    </source>
</evidence>
<organism evidence="1 2">
    <name type="scientific">Trypanosoma vivax (strain Y486)</name>
    <dbReference type="NCBI Taxonomy" id="1055687"/>
    <lineage>
        <taxon>Eukaryota</taxon>
        <taxon>Discoba</taxon>
        <taxon>Euglenozoa</taxon>
        <taxon>Kinetoplastea</taxon>
        <taxon>Metakinetoplastina</taxon>
        <taxon>Trypanosomatida</taxon>
        <taxon>Trypanosomatidae</taxon>
        <taxon>Trypanosoma</taxon>
        <taxon>Duttonella</taxon>
    </lineage>
</organism>
<gene>
    <name evidence="1" type="ORF">TvY486_0026780</name>
</gene>
<reference evidence="1 2" key="1">
    <citation type="journal article" date="2012" name="Proc. Natl. Acad. Sci. U.S.A.">
        <title>Antigenic diversity is generated by distinct evolutionary mechanisms in African trypanosome species.</title>
        <authorList>
            <person name="Jackson A.P."/>
            <person name="Berry A."/>
            <person name="Aslett M."/>
            <person name="Allison H.C."/>
            <person name="Burton P."/>
            <person name="Vavrova-Anderson J."/>
            <person name="Brown R."/>
            <person name="Browne H."/>
            <person name="Corton N."/>
            <person name="Hauser H."/>
            <person name="Gamble J."/>
            <person name="Gilderthorp R."/>
            <person name="Marcello L."/>
            <person name="McQuillan J."/>
            <person name="Otto T.D."/>
            <person name="Quail M.A."/>
            <person name="Sanders M.J."/>
            <person name="van Tonder A."/>
            <person name="Ginger M.L."/>
            <person name="Field M.C."/>
            <person name="Barry J.D."/>
            <person name="Hertz-Fowler C."/>
            <person name="Berriman M."/>
        </authorList>
    </citation>
    <scope>NUCLEOTIDE SEQUENCE</scope>
    <source>
        <strain evidence="1 2">Y486</strain>
    </source>
</reference>
<proteinExistence type="predicted"/>
<dbReference type="Proteomes" id="UP000009027">
    <property type="component" value="Unassembled WGS sequence"/>
</dbReference>
<protein>
    <submittedName>
        <fullName evidence="1">Uncharacterized protein</fullName>
    </submittedName>
</protein>
<dbReference type="EMBL" id="CAEX01004486">
    <property type="protein sequence ID" value="CCD19936.1"/>
    <property type="molecule type" value="Genomic_DNA"/>
</dbReference>